<gene>
    <name evidence="1" type="ORF">Pint_35043</name>
</gene>
<comment type="caution">
    <text evidence="1">The sequence shown here is derived from an EMBL/GenBank/DDBJ whole genome shotgun (WGS) entry which is preliminary data.</text>
</comment>
<evidence type="ECO:0000313" key="1">
    <source>
        <dbReference type="EMBL" id="KAJ0028372.1"/>
    </source>
</evidence>
<name>A0ACC0Y1T3_9ROSI</name>
<dbReference type="Proteomes" id="UP001163603">
    <property type="component" value="Chromosome 9"/>
</dbReference>
<dbReference type="EMBL" id="CM047744">
    <property type="protein sequence ID" value="KAJ0028372.1"/>
    <property type="molecule type" value="Genomic_DNA"/>
</dbReference>
<protein>
    <submittedName>
        <fullName evidence="1">Uncharacterized protein</fullName>
    </submittedName>
</protein>
<proteinExistence type="predicted"/>
<reference evidence="2" key="1">
    <citation type="journal article" date="2023" name="G3 (Bethesda)">
        <title>Genome assembly and association tests identify interacting loci associated with vigor, precocity, and sex in interspecific pistachio rootstocks.</title>
        <authorList>
            <person name="Palmer W."/>
            <person name="Jacygrad E."/>
            <person name="Sagayaradj S."/>
            <person name="Cavanaugh K."/>
            <person name="Han R."/>
            <person name="Bertier L."/>
            <person name="Beede B."/>
            <person name="Kafkas S."/>
            <person name="Golino D."/>
            <person name="Preece J."/>
            <person name="Michelmore R."/>
        </authorList>
    </citation>
    <scope>NUCLEOTIDE SEQUENCE [LARGE SCALE GENOMIC DNA]</scope>
</reference>
<keyword evidence="2" id="KW-1185">Reference proteome</keyword>
<accession>A0ACC0Y1T3</accession>
<sequence>MESVKVLLMKLCLLVSCHSISKKSCYRRPLVQVAENDKTVKIRRGYVGIYVGEEAKRYEVPVKYVSFPPLQELMKQSEDDELDFKIDGPIKLSCTPEIFECQILKLAKKFSSQRRMARVRPF</sequence>
<organism evidence="1 2">
    <name type="scientific">Pistacia integerrima</name>
    <dbReference type="NCBI Taxonomy" id="434235"/>
    <lineage>
        <taxon>Eukaryota</taxon>
        <taxon>Viridiplantae</taxon>
        <taxon>Streptophyta</taxon>
        <taxon>Embryophyta</taxon>
        <taxon>Tracheophyta</taxon>
        <taxon>Spermatophyta</taxon>
        <taxon>Magnoliopsida</taxon>
        <taxon>eudicotyledons</taxon>
        <taxon>Gunneridae</taxon>
        <taxon>Pentapetalae</taxon>
        <taxon>rosids</taxon>
        <taxon>malvids</taxon>
        <taxon>Sapindales</taxon>
        <taxon>Anacardiaceae</taxon>
        <taxon>Pistacia</taxon>
    </lineage>
</organism>
<evidence type="ECO:0000313" key="2">
    <source>
        <dbReference type="Proteomes" id="UP001163603"/>
    </source>
</evidence>